<keyword evidence="6 7" id="KW-0472">Membrane</keyword>
<dbReference type="InterPro" id="IPR003593">
    <property type="entry name" value="AAA+_ATPase"/>
</dbReference>
<feature type="transmembrane region" description="Helical" evidence="7">
    <location>
        <begin position="699"/>
        <end position="721"/>
    </location>
</feature>
<dbReference type="InterPro" id="IPR003439">
    <property type="entry name" value="ABC_transporter-like_ATP-bd"/>
</dbReference>
<evidence type="ECO:0000259" key="9">
    <source>
        <dbReference type="PROSITE" id="PS50929"/>
    </source>
</evidence>
<evidence type="ECO:0000313" key="10">
    <source>
        <dbReference type="EMBL" id="NKG22449.1"/>
    </source>
</evidence>
<feature type="transmembrane region" description="Helical" evidence="7">
    <location>
        <begin position="128"/>
        <end position="148"/>
    </location>
</feature>
<evidence type="ECO:0000256" key="6">
    <source>
        <dbReference type="ARBA" id="ARBA00023136"/>
    </source>
</evidence>
<dbReference type="Pfam" id="PF00664">
    <property type="entry name" value="ABC_membrane"/>
    <property type="match status" value="1"/>
</dbReference>
<dbReference type="InterPro" id="IPR011527">
    <property type="entry name" value="ABC1_TM_dom"/>
</dbReference>
<dbReference type="NCBIfam" id="TIGR02868">
    <property type="entry name" value="CydC"/>
    <property type="match status" value="1"/>
</dbReference>
<keyword evidence="4" id="KW-0067">ATP-binding</keyword>
<gene>
    <name evidence="10" type="primary">cydC</name>
    <name evidence="10" type="ORF">HED64_17260</name>
</gene>
<dbReference type="SMART" id="SM00382">
    <property type="entry name" value="AAA"/>
    <property type="match status" value="2"/>
</dbReference>
<dbReference type="SUPFAM" id="SSF90123">
    <property type="entry name" value="ABC transporter transmembrane region"/>
    <property type="match status" value="2"/>
</dbReference>
<dbReference type="PANTHER" id="PTHR24221:SF654">
    <property type="entry name" value="ATP-BINDING CASSETTE SUB-FAMILY B MEMBER 6"/>
    <property type="match status" value="1"/>
</dbReference>
<accession>A0ABX1G8X6</accession>
<feature type="transmembrane region" description="Helical" evidence="7">
    <location>
        <begin position="727"/>
        <end position="746"/>
    </location>
</feature>
<sequence>MKPILPAGTGSRIVLALLCGLAALKAVGLVLIADALATGISQLAAGGELDLQRLLVLGLIGTLLRAGAVWGTEFAAHRAGLGAKEQLRSKLLATGLRGRVSGTDPGQGALAALASRGLDGLDNYYTKYLPALVATLVIPIVIGVRILLADWVSALIVVLTVPLIPVFMILIGLHTQDRIKAAAAGMDRISNHLLELAQGLPALIGLRRAKGKGRALAKVSEDYRESSMKTLRTAFLSGLALELIATISVAVVAVFIGVRLVYGHMGLEAGLLALILAPECYLPLRALGAAFHASEDGVEALQRTEGFINSGTFVAPCTTALAPAASPAALVLENVSVRHAGRTDAVLKDLNLELSVGSVFVLDAASGSGKTTLLHAVLGLLESGAEVAGSIQLDPARTVFISQHPRFTEATVAAEIRLHAGAALTEATLQKVLKDANITHLAARNLMDCSPGELRRIAVARALAAVAANPRINLVLADEPTAHLDANSAQRIRVAMTGLRPQCALLVASHDRDLAAMLRPELSESPAENLYLAVADEKSTLPDAAHAEAAPAPLSPAKTLAVADNRRAAHWRLLGSMPWFRRGMLPGLLLAAAAAIFGAGLTGVSGWLIVTASHQPPMLHLMVAIVGVRAFGIGRAVLRYAEQVRVHDAVLGFASNLRQRLWDALVAQPHGWGRLTRSGAALGHLIAEVDEVRDAVPRVLVPPVAGIATWLAVTIGIGFWAPDALPLALGLGLTAFLLLPLAVLAVEKQSTVETSKHRMWLGARVPTLLRAAGDLRANAATERALAEFSAADARATGSLRAAARGASLAQASAVLLSSAAAVLAVGLVGSGAEAAAVAGLLLLALGEPIANTAASVQQLPQLNDVLRRVWGNLSEQAPVACDDDAEAPPEAAPAGVPAARMGIRLLDASAGWEPGAPVFENANVEVASGSWLGLTGPSGSGKSTMLATFLGALAPLSGSLQVRHGAGQWVDATAADIAAVTWCPQEAHLFDSSVRSNLGLGRELEDQPTDGELQKVLEQIGLAQWLTTLPGGLDERIGSGGHHLSGGQRQRLAVARALLARSKVLLLDEPTAHLGADEAVELMADLRGALRDCAVVVVTHDAAVAALADHVVDLDELKTRVPVGV</sequence>
<evidence type="ECO:0000256" key="7">
    <source>
        <dbReference type="SAM" id="Phobius"/>
    </source>
</evidence>
<feature type="domain" description="ABC transporter" evidence="8">
    <location>
        <begin position="903"/>
        <end position="1125"/>
    </location>
</feature>
<feature type="transmembrane region" description="Helical" evidence="7">
    <location>
        <begin position="52"/>
        <end position="71"/>
    </location>
</feature>
<feature type="transmembrane region" description="Helical" evidence="7">
    <location>
        <begin position="234"/>
        <end position="256"/>
    </location>
</feature>
<comment type="caution">
    <text evidence="10">The sequence shown here is derived from an EMBL/GenBank/DDBJ whole genome shotgun (WGS) entry which is preliminary data.</text>
</comment>
<dbReference type="EMBL" id="JAAWVT010000011">
    <property type="protein sequence ID" value="NKG22449.1"/>
    <property type="molecule type" value="Genomic_DNA"/>
</dbReference>
<feature type="transmembrane region" description="Helical" evidence="7">
    <location>
        <begin position="814"/>
        <end position="845"/>
    </location>
</feature>
<dbReference type="Gene3D" id="3.40.50.300">
    <property type="entry name" value="P-loop containing nucleotide triphosphate hydrolases"/>
    <property type="match status" value="2"/>
</dbReference>
<evidence type="ECO:0000256" key="1">
    <source>
        <dbReference type="ARBA" id="ARBA00004651"/>
    </source>
</evidence>
<keyword evidence="3" id="KW-0547">Nucleotide-binding</keyword>
<comment type="subcellular location">
    <subcellularLocation>
        <location evidence="1">Cell membrane</location>
        <topology evidence="1">Multi-pass membrane protein</topology>
    </subcellularLocation>
</comment>
<dbReference type="InterPro" id="IPR017871">
    <property type="entry name" value="ABC_transporter-like_CS"/>
</dbReference>
<dbReference type="InterPro" id="IPR039421">
    <property type="entry name" value="Type_1_exporter"/>
</dbReference>
<keyword evidence="2 7" id="KW-0812">Transmembrane</keyword>
<dbReference type="Pfam" id="PF00005">
    <property type="entry name" value="ABC_tran"/>
    <property type="match status" value="2"/>
</dbReference>
<organism evidence="10 11">
    <name type="scientific">Paeniglutamicibacter terrestris</name>
    <dbReference type="NCBI Taxonomy" id="2723403"/>
    <lineage>
        <taxon>Bacteria</taxon>
        <taxon>Bacillati</taxon>
        <taxon>Actinomycetota</taxon>
        <taxon>Actinomycetes</taxon>
        <taxon>Micrococcales</taxon>
        <taxon>Micrococcaceae</taxon>
        <taxon>Paeniglutamicibacter</taxon>
    </lineage>
</organism>
<keyword evidence="11" id="KW-1185">Reference proteome</keyword>
<feature type="domain" description="ABC transporter" evidence="8">
    <location>
        <begin position="330"/>
        <end position="562"/>
    </location>
</feature>
<proteinExistence type="predicted"/>
<evidence type="ECO:0000256" key="2">
    <source>
        <dbReference type="ARBA" id="ARBA00022692"/>
    </source>
</evidence>
<feature type="domain" description="ABC transmembrane type-1" evidence="9">
    <location>
        <begin position="13"/>
        <end position="296"/>
    </location>
</feature>
<feature type="transmembrane region" description="Helical" evidence="7">
    <location>
        <begin position="262"/>
        <end position="282"/>
    </location>
</feature>
<keyword evidence="5 7" id="KW-1133">Transmembrane helix</keyword>
<feature type="transmembrane region" description="Helical" evidence="7">
    <location>
        <begin position="154"/>
        <end position="173"/>
    </location>
</feature>
<protein>
    <submittedName>
        <fullName evidence="10">Thiol reductant ABC exporter subunit CydC</fullName>
    </submittedName>
</protein>
<feature type="domain" description="ABC transmembrane type-1" evidence="9">
    <location>
        <begin position="587"/>
        <end position="861"/>
    </location>
</feature>
<evidence type="ECO:0000256" key="3">
    <source>
        <dbReference type="ARBA" id="ARBA00022741"/>
    </source>
</evidence>
<dbReference type="PROSITE" id="PS50929">
    <property type="entry name" value="ABC_TM1F"/>
    <property type="match status" value="2"/>
</dbReference>
<name>A0ABX1G8X6_9MICC</name>
<evidence type="ECO:0000256" key="4">
    <source>
        <dbReference type="ARBA" id="ARBA00022840"/>
    </source>
</evidence>
<dbReference type="CDD" id="cd18584">
    <property type="entry name" value="ABC_6TM_AarD_CydD"/>
    <property type="match status" value="1"/>
</dbReference>
<dbReference type="InterPro" id="IPR027417">
    <property type="entry name" value="P-loop_NTPase"/>
</dbReference>
<dbReference type="PANTHER" id="PTHR24221">
    <property type="entry name" value="ATP-BINDING CASSETTE SUB-FAMILY B"/>
    <property type="match status" value="1"/>
</dbReference>
<dbReference type="SUPFAM" id="SSF52540">
    <property type="entry name" value="P-loop containing nucleoside triphosphate hydrolases"/>
    <property type="match status" value="2"/>
</dbReference>
<dbReference type="Proteomes" id="UP000746595">
    <property type="component" value="Unassembled WGS sequence"/>
</dbReference>
<evidence type="ECO:0000256" key="5">
    <source>
        <dbReference type="ARBA" id="ARBA00022989"/>
    </source>
</evidence>
<evidence type="ECO:0000313" key="11">
    <source>
        <dbReference type="Proteomes" id="UP000746595"/>
    </source>
</evidence>
<reference evidence="10 11" key="1">
    <citation type="submission" date="2020-04" db="EMBL/GenBank/DDBJ databases">
        <title>Paeniglutamicibacter sp. ANT13_2, a novel actinomycete isolated from sediment in Antarctica.</title>
        <authorList>
            <person name="Sakdapetsiri C."/>
            <person name="Pinyakong O."/>
        </authorList>
    </citation>
    <scope>NUCLEOTIDE SEQUENCE [LARGE SCALE GENOMIC DNA]</scope>
    <source>
        <strain evidence="10 11">ANT13_2</strain>
    </source>
</reference>
<feature type="transmembrane region" description="Helical" evidence="7">
    <location>
        <begin position="618"/>
        <end position="638"/>
    </location>
</feature>
<dbReference type="PROSITE" id="PS50893">
    <property type="entry name" value="ABC_TRANSPORTER_2"/>
    <property type="match status" value="2"/>
</dbReference>
<dbReference type="InterPro" id="IPR014223">
    <property type="entry name" value="ABC_CydC/D"/>
</dbReference>
<dbReference type="Gene3D" id="1.20.1560.10">
    <property type="entry name" value="ABC transporter type 1, transmembrane domain"/>
    <property type="match status" value="2"/>
</dbReference>
<evidence type="ECO:0000259" key="8">
    <source>
        <dbReference type="PROSITE" id="PS50893"/>
    </source>
</evidence>
<feature type="transmembrane region" description="Helical" evidence="7">
    <location>
        <begin position="587"/>
        <end position="612"/>
    </location>
</feature>
<dbReference type="RefSeq" id="WP_168153225.1">
    <property type="nucleotide sequence ID" value="NZ_JAAWVT010000011.1"/>
</dbReference>
<dbReference type="PROSITE" id="PS00211">
    <property type="entry name" value="ABC_TRANSPORTER_1"/>
    <property type="match status" value="2"/>
</dbReference>
<dbReference type="InterPro" id="IPR036640">
    <property type="entry name" value="ABC1_TM_sf"/>
</dbReference>